<organism evidence="1 2">
    <name type="scientific">Nocardioides guangzhouensis</name>
    <dbReference type="NCBI Taxonomy" id="2497878"/>
    <lineage>
        <taxon>Bacteria</taxon>
        <taxon>Bacillati</taxon>
        <taxon>Actinomycetota</taxon>
        <taxon>Actinomycetes</taxon>
        <taxon>Propionibacteriales</taxon>
        <taxon>Nocardioidaceae</taxon>
        <taxon>Nocardioides</taxon>
    </lineage>
</organism>
<protein>
    <submittedName>
        <fullName evidence="1">Uncharacterized protein</fullName>
    </submittedName>
</protein>
<reference evidence="1 2" key="1">
    <citation type="submission" date="2019-01" db="EMBL/GenBank/DDBJ databases">
        <title>Nocardioides guangzhouensis sp. nov., an actinobacterium isolated from soil.</title>
        <authorList>
            <person name="Fu Y."/>
            <person name="Cai Y."/>
            <person name="Lin Z."/>
            <person name="Chen P."/>
        </authorList>
    </citation>
    <scope>NUCLEOTIDE SEQUENCE [LARGE SCALE GENOMIC DNA]</scope>
    <source>
        <strain evidence="1 2">130</strain>
    </source>
</reference>
<sequence>MQAIAIAFMSYDKVGGEDVNPDWAVKIMEDLTHTLSQLSNDDRGQFRTDLEALAADLSADPFHDHWRNYYRDLPGLLGWTN</sequence>
<comment type="caution">
    <text evidence="1">The sequence shown here is derived from an EMBL/GenBank/DDBJ whole genome shotgun (WGS) entry which is preliminary data.</text>
</comment>
<dbReference type="RefSeq" id="WP_134716295.1">
    <property type="nucleotide sequence ID" value="NZ_SDKM01000010.1"/>
</dbReference>
<evidence type="ECO:0000313" key="1">
    <source>
        <dbReference type="EMBL" id="RYP86755.1"/>
    </source>
</evidence>
<gene>
    <name evidence="1" type="ORF">EKO23_08855</name>
</gene>
<dbReference type="AlphaFoldDB" id="A0A4Q4ZG92"/>
<name>A0A4Q4ZG92_9ACTN</name>
<accession>A0A4Q4ZG92</accession>
<dbReference type="Proteomes" id="UP000295198">
    <property type="component" value="Unassembled WGS sequence"/>
</dbReference>
<evidence type="ECO:0000313" key="2">
    <source>
        <dbReference type="Proteomes" id="UP000295198"/>
    </source>
</evidence>
<keyword evidence="2" id="KW-1185">Reference proteome</keyword>
<dbReference type="EMBL" id="SDKM01000010">
    <property type="protein sequence ID" value="RYP86755.1"/>
    <property type="molecule type" value="Genomic_DNA"/>
</dbReference>
<proteinExistence type="predicted"/>